<proteinExistence type="predicted"/>
<protein>
    <submittedName>
        <fullName evidence="1">Uncharacterized protein</fullName>
    </submittedName>
</protein>
<sequence>MNRYTIRNRWTIVLTAIALFSTLIVATIMIQPAGAAVTMADINPSYRNDGPWDFTANWQLTWEATGANTWKFYYGDGGYKTIFSVGSDFDDASRTFGSCFSGLEAFKTQRLKIGAVQYATSSVRLSKTSPAC</sequence>
<accession>A0A3B0T0B8</accession>
<organism evidence="1">
    <name type="scientific">hydrothermal vent metagenome</name>
    <dbReference type="NCBI Taxonomy" id="652676"/>
    <lineage>
        <taxon>unclassified sequences</taxon>
        <taxon>metagenomes</taxon>
        <taxon>ecological metagenomes</taxon>
    </lineage>
</organism>
<reference evidence="1" key="1">
    <citation type="submission" date="2018-06" db="EMBL/GenBank/DDBJ databases">
        <authorList>
            <person name="Zhirakovskaya E."/>
        </authorList>
    </citation>
    <scope>NUCLEOTIDE SEQUENCE</scope>
</reference>
<dbReference type="AlphaFoldDB" id="A0A3B0T0B8"/>
<evidence type="ECO:0000313" key="1">
    <source>
        <dbReference type="EMBL" id="VAW09513.1"/>
    </source>
</evidence>
<gene>
    <name evidence="1" type="ORF">MNBD_ACTINO02-2102</name>
</gene>
<name>A0A3B0T0B8_9ZZZZ</name>
<dbReference type="EMBL" id="UOEK01000595">
    <property type="protein sequence ID" value="VAW09513.1"/>
    <property type="molecule type" value="Genomic_DNA"/>
</dbReference>